<feature type="transmembrane region" description="Helical" evidence="1">
    <location>
        <begin position="235"/>
        <end position="257"/>
    </location>
</feature>
<feature type="transmembrane region" description="Helical" evidence="1">
    <location>
        <begin position="31"/>
        <end position="50"/>
    </location>
</feature>
<name>A0A9P4DNQ3_9BACT</name>
<organism evidence="3 4">
    <name type="scientific">Alistipes onderdonkii</name>
    <dbReference type="NCBI Taxonomy" id="328813"/>
    <lineage>
        <taxon>Bacteria</taxon>
        <taxon>Pseudomonadati</taxon>
        <taxon>Bacteroidota</taxon>
        <taxon>Bacteroidia</taxon>
        <taxon>Bacteroidales</taxon>
        <taxon>Rikenellaceae</taxon>
        <taxon>Alistipes</taxon>
    </lineage>
</organism>
<keyword evidence="3" id="KW-0808">Transferase</keyword>
<keyword evidence="1" id="KW-0812">Transmembrane</keyword>
<feature type="transmembrane region" description="Helical" evidence="1">
    <location>
        <begin position="296"/>
        <end position="314"/>
    </location>
</feature>
<protein>
    <submittedName>
        <fullName evidence="3">Acyltransferase family protein</fullName>
    </submittedName>
</protein>
<keyword evidence="3" id="KW-0012">Acyltransferase</keyword>
<dbReference type="Proteomes" id="UP000323119">
    <property type="component" value="Unassembled WGS sequence"/>
</dbReference>
<feature type="transmembrane region" description="Helical" evidence="1">
    <location>
        <begin position="269"/>
        <end position="290"/>
    </location>
</feature>
<accession>A0A9P4DNQ3</accession>
<feature type="transmembrane region" description="Helical" evidence="1">
    <location>
        <begin position="62"/>
        <end position="80"/>
    </location>
</feature>
<evidence type="ECO:0000313" key="4">
    <source>
        <dbReference type="Proteomes" id="UP000323119"/>
    </source>
</evidence>
<dbReference type="GO" id="GO:0016747">
    <property type="term" value="F:acyltransferase activity, transferring groups other than amino-acyl groups"/>
    <property type="evidence" value="ECO:0007669"/>
    <property type="project" value="InterPro"/>
</dbReference>
<gene>
    <name evidence="3" type="ORF">F2S36_10405</name>
</gene>
<evidence type="ECO:0000313" key="3">
    <source>
        <dbReference type="EMBL" id="KAA2560144.1"/>
    </source>
</evidence>
<evidence type="ECO:0000256" key="1">
    <source>
        <dbReference type="SAM" id="Phobius"/>
    </source>
</evidence>
<dbReference type="Pfam" id="PF01757">
    <property type="entry name" value="Acyl_transf_3"/>
    <property type="match status" value="1"/>
</dbReference>
<reference evidence="3 4" key="1">
    <citation type="journal article" date="2019" name="Nat. Med.">
        <title>A library of human gut bacterial isolates paired with longitudinal multiomics data enables mechanistic microbiome research.</title>
        <authorList>
            <person name="Poyet M."/>
            <person name="Groussin M."/>
            <person name="Gibbons S.M."/>
            <person name="Avila-Pacheco J."/>
            <person name="Jiang X."/>
            <person name="Kearney S.M."/>
            <person name="Perrotta A.R."/>
            <person name="Berdy B."/>
            <person name="Zhao S."/>
            <person name="Lieberman T.D."/>
            <person name="Swanson P.K."/>
            <person name="Smith M."/>
            <person name="Roesemann S."/>
            <person name="Alexander J.E."/>
            <person name="Rich S.A."/>
            <person name="Livny J."/>
            <person name="Vlamakis H."/>
            <person name="Clish C."/>
            <person name="Bullock K."/>
            <person name="Deik A."/>
            <person name="Scott J."/>
            <person name="Pierce K.A."/>
            <person name="Xavier R.J."/>
            <person name="Alm E.J."/>
        </authorList>
    </citation>
    <scope>NUCLEOTIDE SEQUENCE [LARGE SCALE GENOMIC DNA]</scope>
    <source>
        <strain evidence="3 4">BIOML-A204</strain>
    </source>
</reference>
<feature type="transmembrane region" description="Helical" evidence="1">
    <location>
        <begin position="136"/>
        <end position="156"/>
    </location>
</feature>
<sequence length="327" mass="38114">MTKYIAAVMVIMIHTNPLGAAQDSWLYTFTYTILRNALPFFFLSSSYFFFKKRNWSKYIKRLFILYFSWFVLLFVYVIYIKFYSAPGPWEMKLLSFCKDLIWNGALPGAWYVVASLHSVVLLYFLSLKLKFNNTALIVVGVCLYCVSLLNSTYYGFAADNECLMVMNQVLSIVMPSPAHSFFSAFIFFVIGKIIAENQHRAKLRYYVIGLIGFGILEFVETGLLYHFNLIKENDYYFMLIPFAYCFFQLCLIAKVNIDSKRTSYMRKCSIICYFSQFPIIFMCGVLTKYLPFGIDFANFVITIVAANILSYMIIRYSDCYAVLKNLY</sequence>
<dbReference type="RefSeq" id="WP_147637537.1">
    <property type="nucleotide sequence ID" value="NZ_DAWDXQ010000002.1"/>
</dbReference>
<feature type="transmembrane region" description="Helical" evidence="1">
    <location>
        <begin position="176"/>
        <end position="195"/>
    </location>
</feature>
<feature type="transmembrane region" description="Helical" evidence="1">
    <location>
        <begin position="207"/>
        <end position="229"/>
    </location>
</feature>
<feature type="transmembrane region" description="Helical" evidence="1">
    <location>
        <begin position="100"/>
        <end position="124"/>
    </location>
</feature>
<dbReference type="AlphaFoldDB" id="A0A9P4DNQ3"/>
<dbReference type="InterPro" id="IPR002656">
    <property type="entry name" value="Acyl_transf_3_dom"/>
</dbReference>
<evidence type="ECO:0000259" key="2">
    <source>
        <dbReference type="Pfam" id="PF01757"/>
    </source>
</evidence>
<keyword evidence="1" id="KW-0472">Membrane</keyword>
<keyword evidence="1" id="KW-1133">Transmembrane helix</keyword>
<dbReference type="EMBL" id="VVUY01000008">
    <property type="protein sequence ID" value="KAA2560144.1"/>
    <property type="molecule type" value="Genomic_DNA"/>
</dbReference>
<comment type="caution">
    <text evidence="3">The sequence shown here is derived from an EMBL/GenBank/DDBJ whole genome shotgun (WGS) entry which is preliminary data.</text>
</comment>
<proteinExistence type="predicted"/>
<feature type="domain" description="Acyltransferase 3" evidence="2">
    <location>
        <begin position="3"/>
        <end position="314"/>
    </location>
</feature>